<reference evidence="2 3" key="1">
    <citation type="journal article" date="2019" name="Int. J. Syst. Evol. Microbiol.">
        <title>The Global Catalogue of Microorganisms (GCM) 10K type strain sequencing project: providing services to taxonomists for standard genome sequencing and annotation.</title>
        <authorList>
            <consortium name="The Broad Institute Genomics Platform"/>
            <consortium name="The Broad Institute Genome Sequencing Center for Infectious Disease"/>
            <person name="Wu L."/>
            <person name="Ma J."/>
        </authorList>
    </citation>
    <scope>NUCLEOTIDE SEQUENCE [LARGE SCALE GENOMIC DNA]</scope>
    <source>
        <strain evidence="2 3">GX26</strain>
    </source>
</reference>
<keyword evidence="1" id="KW-0472">Membrane</keyword>
<proteinExistence type="predicted"/>
<dbReference type="RefSeq" id="WP_336352126.1">
    <property type="nucleotide sequence ID" value="NZ_JAZAQL010000005.1"/>
</dbReference>
<evidence type="ECO:0000313" key="2">
    <source>
        <dbReference type="EMBL" id="MFC6955190.1"/>
    </source>
</evidence>
<keyword evidence="1" id="KW-0812">Transmembrane</keyword>
<evidence type="ECO:0000313" key="3">
    <source>
        <dbReference type="Proteomes" id="UP001596395"/>
    </source>
</evidence>
<dbReference type="EMBL" id="JBHSXN010000005">
    <property type="protein sequence ID" value="MFC6955190.1"/>
    <property type="molecule type" value="Genomic_DNA"/>
</dbReference>
<evidence type="ECO:0000256" key="1">
    <source>
        <dbReference type="SAM" id="Phobius"/>
    </source>
</evidence>
<comment type="caution">
    <text evidence="2">The sequence shown here is derived from an EMBL/GenBank/DDBJ whole genome shotgun (WGS) entry which is preliminary data.</text>
</comment>
<protein>
    <recommendedName>
        <fullName evidence="4">CARDB protein</fullName>
    </recommendedName>
</protein>
<sequence length="950" mass="100565">MRNATALVVAVLSLVVVAAFAPVTVASADVAPTSTDDVGAAAAESTVGASADAEPAVDASAEAESNDTAGAALSTPASTTLELQEAFEGSTDSGRVSLSFTASENTTVTAESQDSDGEVTFTFSGWSGGGRSGSSSTFQIEDGETYTVYYDAVGESRGEDGFDTTRSVDVTVSNVGTGTLSADVNYVSPSFGRSEAPDGTVLFEGQSEKSTRVSVEFWNDGQGDMNVQDVSASADSGVSASVRQTPSRVNSRQSGSFEVVVTVDESVREGPKDVAVVVEDNLGHRETIRFDVNVRKATRVTADESTYDVGGVLRGTSVEVPVELVEQTGYDDASVDIVRAIGAGPNASLRISDLDGYVPAGGSESGTLRVSVNERSPQHEELSWLIRLEPTSDSDAEATTFQVDARTFYPAAFGQTSAASVSYTFDEERGASEYTRQVETTVENTGDLPLSVDSISVGSPDFDDSYVSAELTRGPDRVPGTSSRDFILDVTVDSRAPEGTHTLVVEYASSNASAGTETVETEMEIDHETRVSLSESAVSFGRLEITRSDTRTVSVTEALGYNDVRNLTLERVDGPDKGWVTVERDVPSTLTAGESSDVVFGLQFDTDAEVLTEYEWTFRVDGENVDAHTVTITAEPGLIDAQETKDRLSTYADESGNVGSAATTMTEMLTRLESKIENGDLESGTDISRAFTAAQTFATFVNATEQTRAHLEADEHEAAQRDLTRASSTYNTVSLYVSQLSDDELAGLGEDALADGNTALNDLIETQRAHYQQQLSGDNTSLLDAAIVKRELARIAVLQGEESRANTLQSAADRAFEQYAENVSAGQENLQAARSTDDNLTADVFTVVGGQPLLLNPADLGEFQSKSESVLSSYVTARERFAAAGESETASEVAQEREATANAYQTAETALYVASAGYVVAFIALVAHLLRGVIAYISDAKETATGEFLV</sequence>
<feature type="transmembrane region" description="Helical" evidence="1">
    <location>
        <begin position="910"/>
        <end position="930"/>
    </location>
</feature>
<organism evidence="2 3">
    <name type="scientific">Halorubellus litoreus</name>
    <dbReference type="NCBI Taxonomy" id="755308"/>
    <lineage>
        <taxon>Archaea</taxon>
        <taxon>Methanobacteriati</taxon>
        <taxon>Methanobacteriota</taxon>
        <taxon>Stenosarchaea group</taxon>
        <taxon>Halobacteria</taxon>
        <taxon>Halobacteriales</taxon>
        <taxon>Halorubellaceae</taxon>
        <taxon>Halorubellus</taxon>
    </lineage>
</organism>
<name>A0ABD5VLT7_9EURY</name>
<gene>
    <name evidence="2" type="ORF">ACFQGB_20200</name>
</gene>
<keyword evidence="1" id="KW-1133">Transmembrane helix</keyword>
<dbReference type="Proteomes" id="UP001596395">
    <property type="component" value="Unassembled WGS sequence"/>
</dbReference>
<dbReference type="AlphaFoldDB" id="A0ABD5VLT7"/>
<accession>A0ABD5VLT7</accession>
<keyword evidence="3" id="KW-1185">Reference proteome</keyword>
<evidence type="ECO:0008006" key="4">
    <source>
        <dbReference type="Google" id="ProtNLM"/>
    </source>
</evidence>